<evidence type="ECO:0000256" key="1">
    <source>
        <dbReference type="ARBA" id="ARBA00022679"/>
    </source>
</evidence>
<keyword evidence="7" id="KW-1185">Reference proteome</keyword>
<gene>
    <name evidence="6" type="ORF">NTEN_LOCUS24414</name>
</gene>
<reference evidence="6 7" key="1">
    <citation type="submission" date="2020-02" db="EMBL/GenBank/DDBJ databases">
        <authorList>
            <person name="Ferguson B K."/>
        </authorList>
    </citation>
    <scope>NUCLEOTIDE SEQUENCE [LARGE SCALE GENOMIC DNA]</scope>
</reference>
<dbReference type="OrthoDB" id="6626775at2759"/>
<keyword evidence="1" id="KW-0808">Transferase</keyword>
<keyword evidence="4" id="KW-0255">Endonuclease</keyword>
<keyword evidence="3" id="KW-0540">Nuclease</keyword>
<dbReference type="Proteomes" id="UP000479000">
    <property type="component" value="Unassembled WGS sequence"/>
</dbReference>
<dbReference type="PANTHER" id="PTHR37984:SF5">
    <property type="entry name" value="PROTEIN NYNRIN-LIKE"/>
    <property type="match status" value="1"/>
</dbReference>
<evidence type="ECO:0000256" key="3">
    <source>
        <dbReference type="ARBA" id="ARBA00022722"/>
    </source>
</evidence>
<dbReference type="CDD" id="cd00303">
    <property type="entry name" value="retropepsin_like"/>
    <property type="match status" value="1"/>
</dbReference>
<evidence type="ECO:0000259" key="5">
    <source>
        <dbReference type="PROSITE" id="PS50994"/>
    </source>
</evidence>
<name>A0A6H5HQP7_9HEMI</name>
<keyword evidence="4" id="KW-0378">Hydrolase</keyword>
<evidence type="ECO:0000313" key="7">
    <source>
        <dbReference type="Proteomes" id="UP000479000"/>
    </source>
</evidence>
<dbReference type="GO" id="GO:0016779">
    <property type="term" value="F:nucleotidyltransferase activity"/>
    <property type="evidence" value="ECO:0007669"/>
    <property type="project" value="UniProtKB-KW"/>
</dbReference>
<accession>A0A6H5HQP7</accession>
<evidence type="ECO:0000256" key="2">
    <source>
        <dbReference type="ARBA" id="ARBA00022695"/>
    </source>
</evidence>
<dbReference type="PROSITE" id="PS50994">
    <property type="entry name" value="INTEGRASE"/>
    <property type="match status" value="1"/>
</dbReference>
<dbReference type="GO" id="GO:0003676">
    <property type="term" value="F:nucleic acid binding"/>
    <property type="evidence" value="ECO:0007669"/>
    <property type="project" value="InterPro"/>
</dbReference>
<sequence>MDQARKVRVCITNEQNPNDSKSSMHFLKWIQLDGGDVIYEFPPEFQQLNSKHRTLLQIPTVKSVLKTLTRRGSYRIIAITLPATTVPLYFDDNGNSVFEEYYLEEKDLQKWKSETYPVPTGQGPSQLSSEAQNAAILEILQKLTATTEEPQPQRMEGTKRLNLTKIKSDFVLENFDGKNFEVGRWLDIFIRECDRCQVANSEDKILILRLFMDGIAKNWYSSTLSDLGLDKNFTDWETKMREAFKEHGWKKIREAYNFRYIGGPYVDYVLRKQSLLLEQEHTIDKTVQINLIVTGLPVHVQDKLDRSKIDSIEQLLGELRKIEPPPQKKNLPDTETHPRKVFTPAANYEQKKSCSICNKLGYPGRFHPEALCRNRSSAEHKGKHIKTVNNMELQEALNESITDQKKLKLLPLITFGVIVNKKNECTGVYDPGANISFITLSCVKKLKLKIQNSKMTFRTIGGRHGFAGSVKILLKVMDSEKEVEIFVVKDEDFKYDILLDQYSGINSAEFKSYLKREGINLIFTAVNNPASNGLNERLNQTLVNRIRCKINSSHGRAWSRIAEECVQEYNSTDHSVTTFSPEYLLFGKTSPIVPNSLEPKSDIIRDREAAFENTIKNHNYNKRLYDRNRRHHDFKEGDLVYVDHSSKIQRNKLEEIRIGPLKITKKISNSIFELDTGHRKKESNMFHVSKLVPVPVGGGI</sequence>
<dbReference type="InterPro" id="IPR001584">
    <property type="entry name" value="Integrase_cat-core"/>
</dbReference>
<dbReference type="InterPro" id="IPR021109">
    <property type="entry name" value="Peptidase_aspartic_dom_sf"/>
</dbReference>
<organism evidence="6 7">
    <name type="scientific">Nesidiocoris tenuis</name>
    <dbReference type="NCBI Taxonomy" id="355587"/>
    <lineage>
        <taxon>Eukaryota</taxon>
        <taxon>Metazoa</taxon>
        <taxon>Ecdysozoa</taxon>
        <taxon>Arthropoda</taxon>
        <taxon>Hexapoda</taxon>
        <taxon>Insecta</taxon>
        <taxon>Pterygota</taxon>
        <taxon>Neoptera</taxon>
        <taxon>Paraneoptera</taxon>
        <taxon>Hemiptera</taxon>
        <taxon>Heteroptera</taxon>
        <taxon>Panheteroptera</taxon>
        <taxon>Cimicomorpha</taxon>
        <taxon>Miridae</taxon>
        <taxon>Dicyphina</taxon>
        <taxon>Nesidiocoris</taxon>
    </lineage>
</organism>
<dbReference type="AlphaFoldDB" id="A0A6H5HQP7"/>
<dbReference type="Gene3D" id="3.30.420.10">
    <property type="entry name" value="Ribonuclease H-like superfamily/Ribonuclease H"/>
    <property type="match status" value="1"/>
</dbReference>
<dbReference type="InterPro" id="IPR050951">
    <property type="entry name" value="Retrovirus_Pol_polyprotein"/>
</dbReference>
<feature type="domain" description="Integrase catalytic" evidence="5">
    <location>
        <begin position="483"/>
        <end position="589"/>
    </location>
</feature>
<dbReference type="SUPFAM" id="SSF53098">
    <property type="entry name" value="Ribonuclease H-like"/>
    <property type="match status" value="1"/>
</dbReference>
<protein>
    <recommendedName>
        <fullName evidence="5">Integrase catalytic domain-containing protein</fullName>
    </recommendedName>
</protein>
<evidence type="ECO:0000313" key="6">
    <source>
        <dbReference type="EMBL" id="CAB0020885.1"/>
    </source>
</evidence>
<keyword evidence="2" id="KW-0548">Nucleotidyltransferase</keyword>
<dbReference type="PANTHER" id="PTHR37984">
    <property type="entry name" value="PROTEIN CBG26694"/>
    <property type="match status" value="1"/>
</dbReference>
<dbReference type="GO" id="GO:0015074">
    <property type="term" value="P:DNA integration"/>
    <property type="evidence" value="ECO:0007669"/>
    <property type="project" value="InterPro"/>
</dbReference>
<dbReference type="InterPro" id="IPR036397">
    <property type="entry name" value="RNaseH_sf"/>
</dbReference>
<evidence type="ECO:0000256" key="4">
    <source>
        <dbReference type="ARBA" id="ARBA00022759"/>
    </source>
</evidence>
<dbReference type="GO" id="GO:0004519">
    <property type="term" value="F:endonuclease activity"/>
    <property type="evidence" value="ECO:0007669"/>
    <property type="project" value="UniProtKB-KW"/>
</dbReference>
<dbReference type="Gene3D" id="2.40.70.10">
    <property type="entry name" value="Acid Proteases"/>
    <property type="match status" value="1"/>
</dbReference>
<proteinExistence type="predicted"/>
<dbReference type="InterPro" id="IPR012337">
    <property type="entry name" value="RNaseH-like_sf"/>
</dbReference>
<dbReference type="EMBL" id="CADCXU010035993">
    <property type="protein sequence ID" value="CAB0020885.1"/>
    <property type="molecule type" value="Genomic_DNA"/>
</dbReference>